<dbReference type="InParanoid" id="E4XP30"/>
<dbReference type="AlphaFoldDB" id="E4XP30"/>
<sequence length="473" mass="53906">MTSKRPRRNVTNRISHLEGPREGVEGFSFSQLKEMKHGVLLQKFSRLESTTKNLCCRFPTSCKCPFETAHSEWKSLLAHLLQHRQECIRKGKKNPRFFETMTFHSVPKQYQPPFTYFDEDGATKSTKHSQDDENHLPLILAALSLRRRDPNKTQTTTYGDPYNNWKRYCHLAASDRIESVEHSPEGKSRNRSNSPARSFSICSSRSQSIESHRRVSIFNPMTKESRPSVIQLSPAEPLPKPTSADAELIPEEESVLRPNRPNISLRLKAEPNPNAWKETLHSIRYPNDMDNDVFHELRVVPPSESLVSRVSVIRSNPRIIAIPLKKDPIDPISMEEDIRILRGIKKIFDRNQNLDDDEELLSFQKTPQKRPIQEVAENSITRRLQPVQPDSIFTIEQTFGTRRNSRRVSDVFGYGAGTDNDLEAALKASLDDANANDISSPANINTSGGKQRKIRRSHAPRKSGGHIMTEVST</sequence>
<feature type="compositionally biased region" description="Low complexity" evidence="1">
    <location>
        <begin position="194"/>
        <end position="205"/>
    </location>
</feature>
<reference evidence="2" key="1">
    <citation type="journal article" date="2010" name="Science">
        <title>Plasticity of animal genome architecture unmasked by rapid evolution of a pelagic tunicate.</title>
        <authorList>
            <person name="Denoeud F."/>
            <person name="Henriet S."/>
            <person name="Mungpakdee S."/>
            <person name="Aury J.M."/>
            <person name="Da Silva C."/>
            <person name="Brinkmann H."/>
            <person name="Mikhaleva J."/>
            <person name="Olsen L.C."/>
            <person name="Jubin C."/>
            <person name="Canestro C."/>
            <person name="Bouquet J.M."/>
            <person name="Danks G."/>
            <person name="Poulain J."/>
            <person name="Campsteijn C."/>
            <person name="Adamski M."/>
            <person name="Cross I."/>
            <person name="Yadetie F."/>
            <person name="Muffato M."/>
            <person name="Louis A."/>
            <person name="Butcher S."/>
            <person name="Tsagkogeorga G."/>
            <person name="Konrad A."/>
            <person name="Singh S."/>
            <person name="Jensen M.F."/>
            <person name="Cong E.H."/>
            <person name="Eikeseth-Otteraa H."/>
            <person name="Noel B."/>
            <person name="Anthouard V."/>
            <person name="Porcel B.M."/>
            <person name="Kachouri-Lafond R."/>
            <person name="Nishino A."/>
            <person name="Ugolini M."/>
            <person name="Chourrout P."/>
            <person name="Nishida H."/>
            <person name="Aasland R."/>
            <person name="Huzurbazar S."/>
            <person name="Westhof E."/>
            <person name="Delsuc F."/>
            <person name="Lehrach H."/>
            <person name="Reinhardt R."/>
            <person name="Weissenbach J."/>
            <person name="Roy S.W."/>
            <person name="Artiguenave F."/>
            <person name="Postlethwait J.H."/>
            <person name="Manak J.R."/>
            <person name="Thompson E.M."/>
            <person name="Jaillon O."/>
            <person name="Du Pasquier L."/>
            <person name="Boudinot P."/>
            <person name="Liberles D.A."/>
            <person name="Volff J.N."/>
            <person name="Philippe H."/>
            <person name="Lenhard B."/>
            <person name="Roest Crollius H."/>
            <person name="Wincker P."/>
            <person name="Chourrout D."/>
        </authorList>
    </citation>
    <scope>NUCLEOTIDE SEQUENCE [LARGE SCALE GENOMIC DNA]</scope>
</reference>
<name>E4XP30_OIKDI</name>
<evidence type="ECO:0000313" key="3">
    <source>
        <dbReference type="Proteomes" id="UP000001307"/>
    </source>
</evidence>
<evidence type="ECO:0000313" key="2">
    <source>
        <dbReference type="EMBL" id="CBY11618.1"/>
    </source>
</evidence>
<dbReference type="OrthoDB" id="10437789at2759"/>
<feature type="compositionally biased region" description="Polar residues" evidence="1">
    <location>
        <begin position="436"/>
        <end position="449"/>
    </location>
</feature>
<dbReference type="Proteomes" id="UP000001307">
    <property type="component" value="Unassembled WGS sequence"/>
</dbReference>
<proteinExistence type="predicted"/>
<keyword evidence="3" id="KW-1185">Reference proteome</keyword>
<organism evidence="2">
    <name type="scientific">Oikopleura dioica</name>
    <name type="common">Tunicate</name>
    <dbReference type="NCBI Taxonomy" id="34765"/>
    <lineage>
        <taxon>Eukaryota</taxon>
        <taxon>Metazoa</taxon>
        <taxon>Chordata</taxon>
        <taxon>Tunicata</taxon>
        <taxon>Appendicularia</taxon>
        <taxon>Copelata</taxon>
        <taxon>Oikopleuridae</taxon>
        <taxon>Oikopleura</taxon>
    </lineage>
</organism>
<accession>E4XP30</accession>
<feature type="region of interest" description="Disordered" evidence="1">
    <location>
        <begin position="434"/>
        <end position="473"/>
    </location>
</feature>
<protein>
    <submittedName>
        <fullName evidence="2">Uncharacterized protein</fullName>
    </submittedName>
</protein>
<evidence type="ECO:0000256" key="1">
    <source>
        <dbReference type="SAM" id="MobiDB-lite"/>
    </source>
</evidence>
<feature type="compositionally biased region" description="Basic and acidic residues" evidence="1">
    <location>
        <begin position="179"/>
        <end position="188"/>
    </location>
</feature>
<dbReference type="EMBL" id="FN653089">
    <property type="protein sequence ID" value="CBY11618.1"/>
    <property type="molecule type" value="Genomic_DNA"/>
</dbReference>
<gene>
    <name evidence="2" type="ORF">GSOID_T00016790001</name>
</gene>
<feature type="region of interest" description="Disordered" evidence="1">
    <location>
        <begin position="179"/>
        <end position="205"/>
    </location>
</feature>
<feature type="compositionally biased region" description="Basic residues" evidence="1">
    <location>
        <begin position="450"/>
        <end position="464"/>
    </location>
</feature>